<accession>A0A0F9PRH8</accession>
<organism evidence="2">
    <name type="scientific">marine sediment metagenome</name>
    <dbReference type="NCBI Taxonomy" id="412755"/>
    <lineage>
        <taxon>unclassified sequences</taxon>
        <taxon>metagenomes</taxon>
        <taxon>ecological metagenomes</taxon>
    </lineage>
</organism>
<dbReference type="AlphaFoldDB" id="A0A0F9PRH8"/>
<protein>
    <submittedName>
        <fullName evidence="2">Uncharacterized protein</fullName>
    </submittedName>
</protein>
<evidence type="ECO:0000313" key="2">
    <source>
        <dbReference type="EMBL" id="KKN32794.1"/>
    </source>
</evidence>
<comment type="caution">
    <text evidence="2">The sequence shown here is derived from an EMBL/GenBank/DDBJ whole genome shotgun (WGS) entry which is preliminary data.</text>
</comment>
<name>A0A0F9PRH8_9ZZZZ</name>
<feature type="coiled-coil region" evidence="1">
    <location>
        <begin position="3"/>
        <end position="30"/>
    </location>
</feature>
<proteinExistence type="predicted"/>
<gene>
    <name evidence="2" type="ORF">LCGC14_0810230</name>
</gene>
<evidence type="ECO:0000256" key="1">
    <source>
        <dbReference type="SAM" id="Coils"/>
    </source>
</evidence>
<dbReference type="EMBL" id="LAZR01002228">
    <property type="protein sequence ID" value="KKN32794.1"/>
    <property type="molecule type" value="Genomic_DNA"/>
</dbReference>
<keyword evidence="1" id="KW-0175">Coiled coil</keyword>
<sequence length="55" mass="6474">MAIKEELKELTSLKRKRKLLLEKMKGALERGADAEHSRYKREYEAIGRTLTKRAK</sequence>
<reference evidence="2" key="1">
    <citation type="journal article" date="2015" name="Nature">
        <title>Complex archaea that bridge the gap between prokaryotes and eukaryotes.</title>
        <authorList>
            <person name="Spang A."/>
            <person name="Saw J.H."/>
            <person name="Jorgensen S.L."/>
            <person name="Zaremba-Niedzwiedzka K."/>
            <person name="Martijn J."/>
            <person name="Lind A.E."/>
            <person name="van Eijk R."/>
            <person name="Schleper C."/>
            <person name="Guy L."/>
            <person name="Ettema T.J."/>
        </authorList>
    </citation>
    <scope>NUCLEOTIDE SEQUENCE</scope>
</reference>